<feature type="signal peptide" evidence="1">
    <location>
        <begin position="1"/>
        <end position="24"/>
    </location>
</feature>
<reference evidence="2" key="1">
    <citation type="journal article" date="2014" name="Int. J. Syst. Evol. Microbiol.">
        <title>Complete genome of a new Firmicutes species belonging to the dominant human colonic microbiota ('Ruminococcus bicirculans') reveals two chromosomes and a selective capacity to utilize plant glucans.</title>
        <authorList>
            <consortium name="NISC Comparative Sequencing Program"/>
            <person name="Wegmann U."/>
            <person name="Louis P."/>
            <person name="Goesmann A."/>
            <person name="Henrissat B."/>
            <person name="Duncan S.H."/>
            <person name="Flint H.J."/>
        </authorList>
    </citation>
    <scope>NUCLEOTIDE SEQUENCE</scope>
    <source>
        <strain evidence="2">CECT 7703</strain>
    </source>
</reference>
<dbReference type="RefSeq" id="WP_290331371.1">
    <property type="nucleotide sequence ID" value="NZ_JAUFPU010000003.1"/>
</dbReference>
<dbReference type="InterPro" id="IPR006311">
    <property type="entry name" value="TAT_signal"/>
</dbReference>
<proteinExistence type="predicted"/>
<dbReference type="Proteomes" id="UP001180081">
    <property type="component" value="Unassembled WGS sequence"/>
</dbReference>
<evidence type="ECO:0000256" key="1">
    <source>
        <dbReference type="SAM" id="SignalP"/>
    </source>
</evidence>
<gene>
    <name evidence="2" type="ORF">QWZ03_02920</name>
</gene>
<dbReference type="EMBL" id="JAUFPU010000003">
    <property type="protein sequence ID" value="MDN3575722.1"/>
    <property type="molecule type" value="Genomic_DNA"/>
</dbReference>
<evidence type="ECO:0000313" key="2">
    <source>
        <dbReference type="EMBL" id="MDN3575722.1"/>
    </source>
</evidence>
<accession>A0ABT8B0F4</accession>
<reference evidence="2" key="2">
    <citation type="submission" date="2023-06" db="EMBL/GenBank/DDBJ databases">
        <authorList>
            <person name="Lucena T."/>
            <person name="Sun Q."/>
        </authorList>
    </citation>
    <scope>NUCLEOTIDE SEQUENCE</scope>
    <source>
        <strain evidence="2">CECT 7703</strain>
    </source>
</reference>
<keyword evidence="3" id="KW-1185">Reference proteome</keyword>
<protein>
    <recommendedName>
        <fullName evidence="4">DUF1579 domain-containing protein</fullName>
    </recommendedName>
</protein>
<comment type="caution">
    <text evidence="2">The sequence shown here is derived from an EMBL/GenBank/DDBJ whole genome shotgun (WGS) entry which is preliminary data.</text>
</comment>
<sequence>MDQTRRTLMMAAGAAALLPGATLASNAPVLDAVPPLPKLPTPGKPGDFNFLAGEWKIRHWRLPAGAKEWDHFEGEATCWTILGGVGSVEELRIPARNFSGMGLRLLDVEQQRWSDFWVNARSGALTPPGLQGSFEQGVGLFWAEEEVAGRKTISLGIWDSITPHGCRWRQVVSEDGGQSWAHNWVMEWRRAK</sequence>
<organism evidence="2 3">
    <name type="scientific">Chitinimonas viridis</name>
    <dbReference type="NCBI Taxonomy" id="664880"/>
    <lineage>
        <taxon>Bacteria</taxon>
        <taxon>Pseudomonadati</taxon>
        <taxon>Pseudomonadota</taxon>
        <taxon>Betaproteobacteria</taxon>
        <taxon>Neisseriales</taxon>
        <taxon>Chitinibacteraceae</taxon>
        <taxon>Chitinimonas</taxon>
    </lineage>
</organism>
<evidence type="ECO:0000313" key="3">
    <source>
        <dbReference type="Proteomes" id="UP001180081"/>
    </source>
</evidence>
<name>A0ABT8B0F4_9NEIS</name>
<feature type="chain" id="PRO_5046351896" description="DUF1579 domain-containing protein" evidence="1">
    <location>
        <begin position="25"/>
        <end position="192"/>
    </location>
</feature>
<evidence type="ECO:0008006" key="4">
    <source>
        <dbReference type="Google" id="ProtNLM"/>
    </source>
</evidence>
<dbReference type="PROSITE" id="PS51318">
    <property type="entry name" value="TAT"/>
    <property type="match status" value="1"/>
</dbReference>
<keyword evidence="1" id="KW-0732">Signal</keyword>